<sequence length="124" mass="12800">MSIITGEAEAAYEDFAEDFEDGALTVPGEATSDGQGGWIPGAPVTHGCKALVTDYSDYRRISLGIPATDRQVLVLGGSLPAGVIPAKGHKITAPDPSNGGAKRTFDVIAKTGDPASALYKLQAR</sequence>
<name>A0A2X1AID4_BREDI</name>
<dbReference type="RefSeq" id="WP_128115632.1">
    <property type="nucleotide sequence ID" value="NZ_UAQM01000011.1"/>
</dbReference>
<evidence type="ECO:0000313" key="1">
    <source>
        <dbReference type="EMBL" id="SPU44237.1"/>
    </source>
</evidence>
<accession>A0A2X1AID4</accession>
<gene>
    <name evidence="1" type="ORF">NCTC11165_01639</name>
</gene>
<organism evidence="1 2">
    <name type="scientific">Brevundimonas diminuta</name>
    <name type="common">Pseudomonas diminuta</name>
    <dbReference type="NCBI Taxonomy" id="293"/>
    <lineage>
        <taxon>Bacteria</taxon>
        <taxon>Pseudomonadati</taxon>
        <taxon>Pseudomonadota</taxon>
        <taxon>Alphaproteobacteria</taxon>
        <taxon>Caulobacterales</taxon>
        <taxon>Caulobacteraceae</taxon>
        <taxon>Brevundimonas</taxon>
    </lineage>
</organism>
<proteinExistence type="predicted"/>
<dbReference type="EMBL" id="UAQM01000011">
    <property type="protein sequence ID" value="SPU44237.1"/>
    <property type="molecule type" value="Genomic_DNA"/>
</dbReference>
<dbReference type="Proteomes" id="UP000250358">
    <property type="component" value="Unassembled WGS sequence"/>
</dbReference>
<protein>
    <submittedName>
        <fullName evidence="1">Uncharacterized protein</fullName>
    </submittedName>
</protein>
<dbReference type="AlphaFoldDB" id="A0A2X1AID4"/>
<reference evidence="1 2" key="1">
    <citation type="submission" date="2018-06" db="EMBL/GenBank/DDBJ databases">
        <authorList>
            <consortium name="Pathogen Informatics"/>
            <person name="Doyle S."/>
        </authorList>
    </citation>
    <scope>NUCLEOTIDE SEQUENCE [LARGE SCALE GENOMIC DNA]</scope>
    <source>
        <strain evidence="1 2">NCTC11165</strain>
    </source>
</reference>
<evidence type="ECO:0000313" key="2">
    <source>
        <dbReference type="Proteomes" id="UP000250358"/>
    </source>
</evidence>